<comment type="caution">
    <text evidence="1">The sequence shown here is derived from an EMBL/GenBank/DDBJ whole genome shotgun (WGS) entry which is preliminary data.</text>
</comment>
<dbReference type="Proteomes" id="UP000824881">
    <property type="component" value="Unassembled WGS sequence"/>
</dbReference>
<reference evidence="1 2" key="1">
    <citation type="journal article" date="2021" name="Appl. Environ. Microbiol.">
        <title>Genetic linkage and physical mapping for an oyster mushroom Pleurotus cornucopiae and QTL analysis for the trait cap color.</title>
        <authorList>
            <person name="Zhang Y."/>
            <person name="Gao W."/>
            <person name="Sonnenberg A."/>
            <person name="Chen Q."/>
            <person name="Zhang J."/>
            <person name="Huang C."/>
        </authorList>
    </citation>
    <scope>NUCLEOTIDE SEQUENCE [LARGE SCALE GENOMIC DNA]</scope>
    <source>
        <strain evidence="1">CCMSSC00406</strain>
    </source>
</reference>
<gene>
    <name evidence="1" type="ORF">CCMSSC00406_0004093</name>
</gene>
<dbReference type="EMBL" id="WQMT02000001">
    <property type="protein sequence ID" value="KAG9227368.1"/>
    <property type="molecule type" value="Genomic_DNA"/>
</dbReference>
<proteinExistence type="predicted"/>
<organism evidence="1 2">
    <name type="scientific">Pleurotus cornucopiae</name>
    <name type="common">Cornucopia mushroom</name>
    <dbReference type="NCBI Taxonomy" id="5321"/>
    <lineage>
        <taxon>Eukaryota</taxon>
        <taxon>Fungi</taxon>
        <taxon>Dikarya</taxon>
        <taxon>Basidiomycota</taxon>
        <taxon>Agaricomycotina</taxon>
        <taxon>Agaricomycetes</taxon>
        <taxon>Agaricomycetidae</taxon>
        <taxon>Agaricales</taxon>
        <taxon>Pleurotineae</taxon>
        <taxon>Pleurotaceae</taxon>
        <taxon>Pleurotus</taxon>
    </lineage>
</organism>
<evidence type="ECO:0000313" key="1">
    <source>
        <dbReference type="EMBL" id="KAG9227368.1"/>
    </source>
</evidence>
<name>A0ACB7JD64_PLECO</name>
<evidence type="ECO:0000313" key="2">
    <source>
        <dbReference type="Proteomes" id="UP000824881"/>
    </source>
</evidence>
<accession>A0ACB7JD64</accession>
<keyword evidence="2" id="KW-1185">Reference proteome</keyword>
<sequence>MSRLSMSSQALLRAPTTISHFMEPVRQGRQGYGYRRRRVQARPKSLTRIRQRFLTHYVRNKQYIQRQRYALLRASRVAARRETSRFTFLKTLEAVKAKNDVAAARRKTPAPESGKASSDSTDAAHPPADGRAAPPHMTGMRQGTLVFDMTSTTGAKRKGKELEKASLSSPLADASRPSSKSARGATTPLRPHKRTKGLQANPKPVSSIEKAAQYLKDMGMIETTKVDLKLITNVLFKVAARVQDTGTSETIHTLASLQEEIIRQQEVTQATNILREVAKEISNNLTAKLAELTKETVTAVRQGVLQASRELDKCTDVVKVAAGDFKATAGTTPRSYARAAAPQDQGTSTPPTLLRPATQARMERDRRRILVDPPTGQASLYPATPNSNSITRKATEALHGTGGDAAWAFVSRTKLDKGSILLEEPLSSFYHDLKI</sequence>
<protein>
    <submittedName>
        <fullName evidence="1">Uncharacterized protein</fullName>
    </submittedName>
</protein>